<gene>
    <name evidence="1" type="ORF">DPMN_169967</name>
</gene>
<reference evidence="1" key="1">
    <citation type="journal article" date="2019" name="bioRxiv">
        <title>The Genome of the Zebra Mussel, Dreissena polymorpha: A Resource for Invasive Species Research.</title>
        <authorList>
            <person name="McCartney M.A."/>
            <person name="Auch B."/>
            <person name="Kono T."/>
            <person name="Mallez S."/>
            <person name="Zhang Y."/>
            <person name="Obille A."/>
            <person name="Becker A."/>
            <person name="Abrahante J.E."/>
            <person name="Garbe J."/>
            <person name="Badalamenti J.P."/>
            <person name="Herman A."/>
            <person name="Mangelson H."/>
            <person name="Liachko I."/>
            <person name="Sullivan S."/>
            <person name="Sone E.D."/>
            <person name="Koren S."/>
            <person name="Silverstein K.A.T."/>
            <person name="Beckman K.B."/>
            <person name="Gohl D.M."/>
        </authorList>
    </citation>
    <scope>NUCLEOTIDE SEQUENCE</scope>
    <source>
        <strain evidence="1">Duluth1</strain>
        <tissue evidence="1">Whole animal</tissue>
    </source>
</reference>
<dbReference type="OrthoDB" id="6072910at2759"/>
<sequence length="166" mass="18396">MKCLTADVDEGKLRVLLVLRSGVNILDVPRFVRWVTCFSEDEKSYKNWIERTISGAPVNIGRALPAGDVIPGSCWAYVLNYLKIMLTTSSINKTIHDYLTNKDLNCGCIRKLIVVWVKSCDMENTIDMVANKSGGRRKIASSGPIKVTANSLGGQTGRPFDVHMFS</sequence>
<dbReference type="EMBL" id="JAIWYP010000009">
    <property type="protein sequence ID" value="KAH3768750.1"/>
    <property type="molecule type" value="Genomic_DNA"/>
</dbReference>
<accession>A0A9D4DYE8</accession>
<dbReference type="Proteomes" id="UP000828390">
    <property type="component" value="Unassembled WGS sequence"/>
</dbReference>
<name>A0A9D4DYE8_DREPO</name>
<evidence type="ECO:0000313" key="2">
    <source>
        <dbReference type="Proteomes" id="UP000828390"/>
    </source>
</evidence>
<keyword evidence="2" id="KW-1185">Reference proteome</keyword>
<protein>
    <submittedName>
        <fullName evidence="1">Uncharacterized protein</fullName>
    </submittedName>
</protein>
<comment type="caution">
    <text evidence="1">The sequence shown here is derived from an EMBL/GenBank/DDBJ whole genome shotgun (WGS) entry which is preliminary data.</text>
</comment>
<organism evidence="1 2">
    <name type="scientific">Dreissena polymorpha</name>
    <name type="common">Zebra mussel</name>
    <name type="synonym">Mytilus polymorpha</name>
    <dbReference type="NCBI Taxonomy" id="45954"/>
    <lineage>
        <taxon>Eukaryota</taxon>
        <taxon>Metazoa</taxon>
        <taxon>Spiralia</taxon>
        <taxon>Lophotrochozoa</taxon>
        <taxon>Mollusca</taxon>
        <taxon>Bivalvia</taxon>
        <taxon>Autobranchia</taxon>
        <taxon>Heteroconchia</taxon>
        <taxon>Euheterodonta</taxon>
        <taxon>Imparidentia</taxon>
        <taxon>Neoheterodontei</taxon>
        <taxon>Myida</taxon>
        <taxon>Dreissenoidea</taxon>
        <taxon>Dreissenidae</taxon>
        <taxon>Dreissena</taxon>
    </lineage>
</organism>
<reference evidence="1" key="2">
    <citation type="submission" date="2020-11" db="EMBL/GenBank/DDBJ databases">
        <authorList>
            <person name="McCartney M.A."/>
            <person name="Auch B."/>
            <person name="Kono T."/>
            <person name="Mallez S."/>
            <person name="Becker A."/>
            <person name="Gohl D.M."/>
            <person name="Silverstein K.A.T."/>
            <person name="Koren S."/>
            <person name="Bechman K.B."/>
            <person name="Herman A."/>
            <person name="Abrahante J.E."/>
            <person name="Garbe J."/>
        </authorList>
    </citation>
    <scope>NUCLEOTIDE SEQUENCE</scope>
    <source>
        <strain evidence="1">Duluth1</strain>
        <tissue evidence="1">Whole animal</tissue>
    </source>
</reference>
<evidence type="ECO:0000313" key="1">
    <source>
        <dbReference type="EMBL" id="KAH3768750.1"/>
    </source>
</evidence>
<proteinExistence type="predicted"/>
<dbReference type="AlphaFoldDB" id="A0A9D4DYE8"/>